<sequence>MNYKELIELDGYINLWEVIPEDKHSKLANLIWEALDDEGITLTQDAELSIRVYDSIESGT</sequence>
<dbReference type="OrthoDB" id="40553at10239"/>
<dbReference type="Proteomes" id="UP000203282">
    <property type="component" value="Segment"/>
</dbReference>
<evidence type="ECO:0000313" key="2">
    <source>
        <dbReference type="Proteomes" id="UP000203282"/>
    </source>
</evidence>
<proteinExistence type="predicted"/>
<dbReference type="GeneID" id="15013464"/>
<protein>
    <submittedName>
        <fullName evidence="1">Uncharacterized protein</fullName>
    </submittedName>
</protein>
<evidence type="ECO:0000313" key="1">
    <source>
        <dbReference type="EMBL" id="AGG54106.1"/>
    </source>
</evidence>
<accession>M1U9C8</accession>
<gene>
    <name evidence="1" type="ORF">CYXG_00042</name>
</gene>
<keyword evidence="2" id="KW-1185">Reference proteome</keyword>
<dbReference type="KEGG" id="vg:15013464"/>
<organism evidence="1 2">
    <name type="scientific">Synechococcus phage S-SSM4</name>
    <dbReference type="NCBI Taxonomy" id="536466"/>
    <lineage>
        <taxon>Viruses</taxon>
        <taxon>Duplodnaviria</taxon>
        <taxon>Heunggongvirae</taxon>
        <taxon>Uroviricota</taxon>
        <taxon>Caudoviricetes</taxon>
        <taxon>Pantevenvirales</taxon>
        <taxon>Kyanoviridae</taxon>
        <taxon>Greenvirus</taxon>
        <taxon>Greenvirus ssm4</taxon>
    </lineage>
</organism>
<name>M1U9C8_9CAUD</name>
<dbReference type="RefSeq" id="YP_007677231.1">
    <property type="nucleotide sequence ID" value="NC_020875.1"/>
</dbReference>
<reference evidence="1 2" key="1">
    <citation type="submission" date="2010-03" db="EMBL/GenBank/DDBJ databases">
        <title>The Genome Sequence of Cyanophage S-SSM4.</title>
        <authorList>
            <consortium name="The Broad Institute Genome Sequencing Platform"/>
            <person name="Henn M.R."/>
            <person name="Sullivan M.S."/>
            <person name="Osburne M.S."/>
            <person name="Levin J."/>
            <person name="Malboeuf C."/>
            <person name="Casali M."/>
            <person name="Russ C."/>
            <person name="Lennon N."/>
            <person name="Erlich R."/>
            <person name="Young S.K."/>
            <person name="Koehrsen M."/>
            <person name="Yandava C."/>
            <person name="Zeng Q."/>
            <person name="Alvarado L."/>
            <person name="Anderson S."/>
            <person name="Berlin A."/>
            <person name="Borenstein D."/>
            <person name="Chen Z."/>
            <person name="Engels R."/>
            <person name="Freedman E."/>
            <person name="Gellesch M."/>
            <person name="Goldberg J."/>
            <person name="Green L."/>
            <person name="Griggs A."/>
            <person name="Gujja S."/>
            <person name="Heiman D."/>
            <person name="Hepburn T."/>
            <person name="Howarth C."/>
            <person name="Jen D."/>
            <person name="Larson L."/>
            <person name="Lewis B."/>
            <person name="Mehta T."/>
            <person name="Park D."/>
            <person name="Pearson M."/>
            <person name="Roberts A."/>
            <person name="Ryan E."/>
            <person name="Saif S."/>
            <person name="Shea T."/>
            <person name="Shenoy N."/>
            <person name="Sisk P."/>
            <person name="Stolte C."/>
            <person name="Sykes S."/>
            <person name="Walk T."/>
            <person name="White J."/>
            <person name="Yu Q."/>
            <person name="Coleman M.L."/>
            <person name="Huang K.H."/>
            <person name="Weigele P.R."/>
            <person name="DeFrancesco A.S."/>
            <person name="Kern S.E."/>
            <person name="Thompson L.R."/>
            <person name="Fu R."/>
            <person name="Hombeck B."/>
            <person name="Chisholm S.W."/>
            <person name="Haas B."/>
            <person name="Nusbaum C."/>
            <person name="Galagan J."/>
            <person name="Birren B."/>
        </authorList>
    </citation>
    <scope>NUCLEOTIDE SEQUENCE [LARGE SCALE GENOMIC DNA]</scope>
    <source>
        <strain evidence="1 2">S-SSM4</strain>
    </source>
</reference>
<dbReference type="EMBL" id="HQ316583">
    <property type="protein sequence ID" value="AGG54106.1"/>
    <property type="molecule type" value="Genomic_DNA"/>
</dbReference>